<evidence type="ECO:0000256" key="5">
    <source>
        <dbReference type="ARBA" id="ARBA00023242"/>
    </source>
</evidence>
<evidence type="ECO:0000256" key="3">
    <source>
        <dbReference type="ARBA" id="ARBA00023015"/>
    </source>
</evidence>
<protein>
    <recommendedName>
        <fullName evidence="8">Chromatin structure-remodeling complex protein BSH</fullName>
    </recommendedName>
</protein>
<gene>
    <name evidence="6" type="ORF">TEA_017123</name>
</gene>
<dbReference type="InterPro" id="IPR006939">
    <property type="entry name" value="SNF5"/>
</dbReference>
<evidence type="ECO:0000256" key="2">
    <source>
        <dbReference type="ARBA" id="ARBA00010239"/>
    </source>
</evidence>
<evidence type="ECO:0008006" key="8">
    <source>
        <dbReference type="Google" id="ProtNLM"/>
    </source>
</evidence>
<name>A0A4S4E603_CAMSN</name>
<comment type="caution">
    <text evidence="6">The sequence shown here is derived from an EMBL/GenBank/DDBJ whole genome shotgun (WGS) entry which is preliminary data.</text>
</comment>
<keyword evidence="3" id="KW-0805">Transcription regulation</keyword>
<evidence type="ECO:0000256" key="4">
    <source>
        <dbReference type="ARBA" id="ARBA00023163"/>
    </source>
</evidence>
<dbReference type="GO" id="GO:0000228">
    <property type="term" value="C:nuclear chromosome"/>
    <property type="evidence" value="ECO:0007669"/>
    <property type="project" value="InterPro"/>
</dbReference>
<accession>A0A4S4E603</accession>
<sequence>MKHHTAASAASKNPVKFRIPTADNLVPIRLDIEIDGQMFRDAFTWNPSDPDSEVVLTEFRSFEGQDMYNGEKIVPIKLDLRVNHMLIKDQFLWDLNNFESDPEEFARTFCRDLGIEDPEVGPAIAVAIREQLYEIAIQSVASTRETRINKNGSQRG</sequence>
<dbReference type="Proteomes" id="UP000306102">
    <property type="component" value="Unassembled WGS sequence"/>
</dbReference>
<keyword evidence="4" id="KW-0804">Transcription</keyword>
<organism evidence="6 7">
    <name type="scientific">Camellia sinensis var. sinensis</name>
    <name type="common">China tea</name>
    <dbReference type="NCBI Taxonomy" id="542762"/>
    <lineage>
        <taxon>Eukaryota</taxon>
        <taxon>Viridiplantae</taxon>
        <taxon>Streptophyta</taxon>
        <taxon>Embryophyta</taxon>
        <taxon>Tracheophyta</taxon>
        <taxon>Spermatophyta</taxon>
        <taxon>Magnoliopsida</taxon>
        <taxon>eudicotyledons</taxon>
        <taxon>Gunneridae</taxon>
        <taxon>Pentapetalae</taxon>
        <taxon>asterids</taxon>
        <taxon>Ericales</taxon>
        <taxon>Theaceae</taxon>
        <taxon>Camellia</taxon>
    </lineage>
</organism>
<comment type="similarity">
    <text evidence="2">Belongs to the SNF5 family.</text>
</comment>
<dbReference type="STRING" id="542762.A0A4S4E603"/>
<comment type="subcellular location">
    <subcellularLocation>
        <location evidence="1">Nucleus</location>
    </subcellularLocation>
</comment>
<keyword evidence="5" id="KW-0539">Nucleus</keyword>
<evidence type="ECO:0000313" key="6">
    <source>
        <dbReference type="EMBL" id="THG11418.1"/>
    </source>
</evidence>
<evidence type="ECO:0000313" key="7">
    <source>
        <dbReference type="Proteomes" id="UP000306102"/>
    </source>
</evidence>
<dbReference type="Pfam" id="PF04855">
    <property type="entry name" value="SNF5"/>
    <property type="match status" value="2"/>
</dbReference>
<dbReference type="PANTHER" id="PTHR10019">
    <property type="entry name" value="SNF5"/>
    <property type="match status" value="1"/>
</dbReference>
<evidence type="ECO:0000256" key="1">
    <source>
        <dbReference type="ARBA" id="ARBA00004123"/>
    </source>
</evidence>
<proteinExistence type="inferred from homology"/>
<dbReference type="GO" id="GO:0006338">
    <property type="term" value="P:chromatin remodeling"/>
    <property type="evidence" value="ECO:0007669"/>
    <property type="project" value="InterPro"/>
</dbReference>
<dbReference type="EMBL" id="SDRB02007307">
    <property type="protein sequence ID" value="THG11418.1"/>
    <property type="molecule type" value="Genomic_DNA"/>
</dbReference>
<keyword evidence="7" id="KW-1185">Reference proteome</keyword>
<reference evidence="6 7" key="1">
    <citation type="journal article" date="2018" name="Proc. Natl. Acad. Sci. U.S.A.">
        <title>Draft genome sequence of Camellia sinensis var. sinensis provides insights into the evolution of the tea genome and tea quality.</title>
        <authorList>
            <person name="Wei C."/>
            <person name="Yang H."/>
            <person name="Wang S."/>
            <person name="Zhao J."/>
            <person name="Liu C."/>
            <person name="Gao L."/>
            <person name="Xia E."/>
            <person name="Lu Y."/>
            <person name="Tai Y."/>
            <person name="She G."/>
            <person name="Sun J."/>
            <person name="Cao H."/>
            <person name="Tong W."/>
            <person name="Gao Q."/>
            <person name="Li Y."/>
            <person name="Deng W."/>
            <person name="Jiang X."/>
            <person name="Wang W."/>
            <person name="Chen Q."/>
            <person name="Zhang S."/>
            <person name="Li H."/>
            <person name="Wu J."/>
            <person name="Wang P."/>
            <person name="Li P."/>
            <person name="Shi C."/>
            <person name="Zheng F."/>
            <person name="Jian J."/>
            <person name="Huang B."/>
            <person name="Shan D."/>
            <person name="Shi M."/>
            <person name="Fang C."/>
            <person name="Yue Y."/>
            <person name="Li F."/>
            <person name="Li D."/>
            <person name="Wei S."/>
            <person name="Han B."/>
            <person name="Jiang C."/>
            <person name="Yin Y."/>
            <person name="Xia T."/>
            <person name="Zhang Z."/>
            <person name="Bennetzen J.L."/>
            <person name="Zhao S."/>
            <person name="Wan X."/>
        </authorList>
    </citation>
    <scope>NUCLEOTIDE SEQUENCE [LARGE SCALE GENOMIC DNA]</scope>
    <source>
        <strain evidence="7">cv. Shuchazao</strain>
        <tissue evidence="6">Leaf</tissue>
    </source>
</reference>
<dbReference type="AlphaFoldDB" id="A0A4S4E603"/>